<dbReference type="AlphaFoldDB" id="A0AAW2VWI0"/>
<feature type="compositionally biased region" description="Polar residues" evidence="1">
    <location>
        <begin position="55"/>
        <end position="66"/>
    </location>
</feature>
<accession>A0AAW2VWI0</accession>
<dbReference type="EMBL" id="JACGWN010000009">
    <property type="protein sequence ID" value="KAL0433648.1"/>
    <property type="molecule type" value="Genomic_DNA"/>
</dbReference>
<reference evidence="2" key="2">
    <citation type="journal article" date="2024" name="Plant">
        <title>Genomic evolution and insights into agronomic trait innovations of Sesamum species.</title>
        <authorList>
            <person name="Miao H."/>
            <person name="Wang L."/>
            <person name="Qu L."/>
            <person name="Liu H."/>
            <person name="Sun Y."/>
            <person name="Le M."/>
            <person name="Wang Q."/>
            <person name="Wei S."/>
            <person name="Zheng Y."/>
            <person name="Lin W."/>
            <person name="Duan Y."/>
            <person name="Cao H."/>
            <person name="Xiong S."/>
            <person name="Wang X."/>
            <person name="Wei L."/>
            <person name="Li C."/>
            <person name="Ma Q."/>
            <person name="Ju M."/>
            <person name="Zhao R."/>
            <person name="Li G."/>
            <person name="Mu C."/>
            <person name="Tian Q."/>
            <person name="Mei H."/>
            <person name="Zhang T."/>
            <person name="Gao T."/>
            <person name="Zhang H."/>
        </authorList>
    </citation>
    <scope>NUCLEOTIDE SEQUENCE</scope>
    <source>
        <strain evidence="2">KEN1</strain>
    </source>
</reference>
<organism evidence="2">
    <name type="scientific">Sesamum latifolium</name>
    <dbReference type="NCBI Taxonomy" id="2727402"/>
    <lineage>
        <taxon>Eukaryota</taxon>
        <taxon>Viridiplantae</taxon>
        <taxon>Streptophyta</taxon>
        <taxon>Embryophyta</taxon>
        <taxon>Tracheophyta</taxon>
        <taxon>Spermatophyta</taxon>
        <taxon>Magnoliopsida</taxon>
        <taxon>eudicotyledons</taxon>
        <taxon>Gunneridae</taxon>
        <taxon>Pentapetalae</taxon>
        <taxon>asterids</taxon>
        <taxon>lamiids</taxon>
        <taxon>Lamiales</taxon>
        <taxon>Pedaliaceae</taxon>
        <taxon>Sesamum</taxon>
    </lineage>
</organism>
<gene>
    <name evidence="2" type="ORF">Slati_2699100</name>
</gene>
<name>A0AAW2VWI0_9LAMI</name>
<reference evidence="2" key="1">
    <citation type="submission" date="2020-06" db="EMBL/GenBank/DDBJ databases">
        <authorList>
            <person name="Li T."/>
            <person name="Hu X."/>
            <person name="Zhang T."/>
            <person name="Song X."/>
            <person name="Zhang H."/>
            <person name="Dai N."/>
            <person name="Sheng W."/>
            <person name="Hou X."/>
            <person name="Wei L."/>
        </authorList>
    </citation>
    <scope>NUCLEOTIDE SEQUENCE</scope>
    <source>
        <strain evidence="2">KEN1</strain>
        <tissue evidence="2">Leaf</tissue>
    </source>
</reference>
<feature type="region of interest" description="Disordered" evidence="1">
    <location>
        <begin position="54"/>
        <end position="85"/>
    </location>
</feature>
<comment type="caution">
    <text evidence="2">The sequence shown here is derived from an EMBL/GenBank/DDBJ whole genome shotgun (WGS) entry which is preliminary data.</text>
</comment>
<evidence type="ECO:0000313" key="2">
    <source>
        <dbReference type="EMBL" id="KAL0433648.1"/>
    </source>
</evidence>
<evidence type="ECO:0000256" key="1">
    <source>
        <dbReference type="SAM" id="MobiDB-lite"/>
    </source>
</evidence>
<sequence length="182" mass="20775">MGPCGACGQMGYLSQDCQVGNSHIVNEDANFVSHSGRSNFNPYSNTYNPGWRSHPNFSWSNNQQQGPAGHHKPRQVQSPQEKKSNIEDVLSKFITAADTQLQSQDARLQSQEASIRNIEVQIEQLMPSYAKFLKEVISNKRKWENGETVKLNEEMLSDPTKQTPIKTQGSREFFYPLHYRRD</sequence>
<proteinExistence type="predicted"/>
<evidence type="ECO:0008006" key="3">
    <source>
        <dbReference type="Google" id="ProtNLM"/>
    </source>
</evidence>
<protein>
    <recommendedName>
        <fullName evidence="3">CCHC-type domain-containing protein</fullName>
    </recommendedName>
</protein>